<name>A0ABZ3FPR1_9ACTN</name>
<evidence type="ECO:0000313" key="7">
    <source>
        <dbReference type="Proteomes" id="UP001442841"/>
    </source>
</evidence>
<dbReference type="Pfam" id="PF22435">
    <property type="entry name" value="MRM3-like_sub_bind"/>
    <property type="match status" value="1"/>
</dbReference>
<gene>
    <name evidence="6" type="ORF">AADG42_12310</name>
</gene>
<dbReference type="Proteomes" id="UP001442841">
    <property type="component" value="Chromosome"/>
</dbReference>
<accession>A0ABZ3FPR1</accession>
<proteinExistence type="inferred from homology"/>
<evidence type="ECO:0000259" key="5">
    <source>
        <dbReference type="SMART" id="SM00967"/>
    </source>
</evidence>
<dbReference type="InterPro" id="IPR001537">
    <property type="entry name" value="SpoU_MeTrfase"/>
</dbReference>
<feature type="domain" description="RNA 2-O ribose methyltransferase substrate binding" evidence="5">
    <location>
        <begin position="39"/>
        <end position="110"/>
    </location>
</feature>
<dbReference type="PANTHER" id="PTHR43191:SF2">
    <property type="entry name" value="RRNA METHYLTRANSFERASE 3, MITOCHONDRIAL"/>
    <property type="match status" value="1"/>
</dbReference>
<dbReference type="PANTHER" id="PTHR43191">
    <property type="entry name" value="RRNA METHYLTRANSFERASE 3"/>
    <property type="match status" value="1"/>
</dbReference>
<dbReference type="SMART" id="SM00967">
    <property type="entry name" value="SpoU_sub_bind"/>
    <property type="match status" value="1"/>
</dbReference>
<dbReference type="SUPFAM" id="SSF55315">
    <property type="entry name" value="L30e-like"/>
    <property type="match status" value="1"/>
</dbReference>
<evidence type="ECO:0000256" key="3">
    <source>
        <dbReference type="ARBA" id="ARBA00022679"/>
    </source>
</evidence>
<evidence type="ECO:0000256" key="1">
    <source>
        <dbReference type="ARBA" id="ARBA00007228"/>
    </source>
</evidence>
<dbReference type="SUPFAM" id="SSF75217">
    <property type="entry name" value="alpha/beta knot"/>
    <property type="match status" value="1"/>
</dbReference>
<dbReference type="InterPro" id="IPR029028">
    <property type="entry name" value="Alpha/beta_knot_MTases"/>
</dbReference>
<evidence type="ECO:0000256" key="4">
    <source>
        <dbReference type="SAM" id="MobiDB-lite"/>
    </source>
</evidence>
<keyword evidence="3" id="KW-0808">Transferase</keyword>
<sequence>MNEHTSEPTGSLPPASAGKLRSVRRLTQRKHRVESGEFLAEGPQAVREALAFGYARELFVRAGADADEFVDAAREAGVPAYGIGEADLARLADTVHPQGVLAVCTWPQRTLDDLPDGPKLVVVCAQIRDPGNAGTVIRCADAFGADAVILSADSVEVTNPKVVRASVGSLFHLPVITGARLEEIVAELRDRGVQVLAADGGGTDRLDTMAAAGDLTQPIAWLMGNEAWGLPAEHAALADRRVAVPLWGAAESLNLATAAAVCLYTTASAQRS</sequence>
<dbReference type="RefSeq" id="WP_425309507.1">
    <property type="nucleotide sequence ID" value="NZ_CP154795.1"/>
</dbReference>
<organism evidence="6 7">
    <name type="scientific">Ammonicoccus fulvus</name>
    <dbReference type="NCBI Taxonomy" id="3138240"/>
    <lineage>
        <taxon>Bacteria</taxon>
        <taxon>Bacillati</taxon>
        <taxon>Actinomycetota</taxon>
        <taxon>Actinomycetes</taxon>
        <taxon>Propionibacteriales</taxon>
        <taxon>Propionibacteriaceae</taxon>
        <taxon>Ammonicoccus</taxon>
    </lineage>
</organism>
<dbReference type="Gene3D" id="3.30.1330.30">
    <property type="match status" value="1"/>
</dbReference>
<comment type="similarity">
    <text evidence="1">Belongs to the class IV-like SAM-binding methyltransferase superfamily. RNA methyltransferase TrmH family.</text>
</comment>
<keyword evidence="2 6" id="KW-0489">Methyltransferase</keyword>
<protein>
    <submittedName>
        <fullName evidence="6">RNA methyltransferase</fullName>
    </submittedName>
</protein>
<dbReference type="GO" id="GO:0008168">
    <property type="term" value="F:methyltransferase activity"/>
    <property type="evidence" value="ECO:0007669"/>
    <property type="project" value="UniProtKB-KW"/>
</dbReference>
<dbReference type="InterPro" id="IPR029026">
    <property type="entry name" value="tRNA_m1G_MTases_N"/>
</dbReference>
<feature type="region of interest" description="Disordered" evidence="4">
    <location>
        <begin position="1"/>
        <end position="21"/>
    </location>
</feature>
<dbReference type="InterPro" id="IPR053888">
    <property type="entry name" value="MRM3-like_sub_bind"/>
</dbReference>
<evidence type="ECO:0000313" key="6">
    <source>
        <dbReference type="EMBL" id="XAN08051.1"/>
    </source>
</evidence>
<dbReference type="Pfam" id="PF00588">
    <property type="entry name" value="SpoU_methylase"/>
    <property type="match status" value="1"/>
</dbReference>
<dbReference type="InterPro" id="IPR013123">
    <property type="entry name" value="SpoU_subst-bd"/>
</dbReference>
<dbReference type="GO" id="GO:0032259">
    <property type="term" value="P:methylation"/>
    <property type="evidence" value="ECO:0007669"/>
    <property type="project" value="UniProtKB-KW"/>
</dbReference>
<dbReference type="EMBL" id="CP154795">
    <property type="protein sequence ID" value="XAN08051.1"/>
    <property type="molecule type" value="Genomic_DNA"/>
</dbReference>
<dbReference type="Gene3D" id="3.40.1280.10">
    <property type="match status" value="1"/>
</dbReference>
<dbReference type="CDD" id="cd18095">
    <property type="entry name" value="SpoU-like_rRNA-MTase"/>
    <property type="match status" value="1"/>
</dbReference>
<evidence type="ECO:0000256" key="2">
    <source>
        <dbReference type="ARBA" id="ARBA00022603"/>
    </source>
</evidence>
<dbReference type="InterPro" id="IPR051259">
    <property type="entry name" value="rRNA_Methyltransferase"/>
</dbReference>
<reference evidence="6 7" key="1">
    <citation type="submission" date="2024-04" db="EMBL/GenBank/DDBJ databases">
        <title>Isolation of an actinomycete strain from pig manure.</title>
        <authorList>
            <person name="Gong T."/>
            <person name="Yu Z."/>
            <person name="An M."/>
            <person name="Wei C."/>
            <person name="Yang W."/>
            <person name="Liu L."/>
        </authorList>
    </citation>
    <scope>NUCLEOTIDE SEQUENCE [LARGE SCALE GENOMIC DNA]</scope>
    <source>
        <strain evidence="6 7">ZF39</strain>
    </source>
</reference>
<keyword evidence="7" id="KW-1185">Reference proteome</keyword>
<dbReference type="InterPro" id="IPR029064">
    <property type="entry name" value="Ribosomal_eL30-like_sf"/>
</dbReference>